<dbReference type="PANTHER" id="PTHR38043">
    <property type="entry name" value="PROTEIN HEMX"/>
    <property type="match status" value="1"/>
</dbReference>
<organism evidence="4 5">
    <name type="scientific">Paraglaciecola hydrolytica</name>
    <dbReference type="NCBI Taxonomy" id="1799789"/>
    <lineage>
        <taxon>Bacteria</taxon>
        <taxon>Pseudomonadati</taxon>
        <taxon>Pseudomonadota</taxon>
        <taxon>Gammaproteobacteria</taxon>
        <taxon>Alteromonadales</taxon>
        <taxon>Alteromonadaceae</taxon>
        <taxon>Paraglaciecola</taxon>
    </lineage>
</organism>
<proteinExistence type="predicted"/>
<keyword evidence="3" id="KW-1133">Transmembrane helix</keyword>
<dbReference type="EMBL" id="LSNE01000020">
    <property type="protein sequence ID" value="KXI26799.1"/>
    <property type="molecule type" value="Genomic_DNA"/>
</dbReference>
<name>A0A148KKJ8_9ALTE</name>
<feature type="transmembrane region" description="Helical" evidence="3">
    <location>
        <begin position="69"/>
        <end position="92"/>
    </location>
</feature>
<dbReference type="STRING" id="1799789.AX660_03255"/>
<dbReference type="Proteomes" id="UP000070299">
    <property type="component" value="Unassembled WGS sequence"/>
</dbReference>
<keyword evidence="3" id="KW-0472">Membrane</keyword>
<dbReference type="OrthoDB" id="5739852at2"/>
<evidence type="ECO:0000256" key="2">
    <source>
        <dbReference type="SAM" id="MobiDB-lite"/>
    </source>
</evidence>
<gene>
    <name evidence="4" type="ORF">AX660_03255</name>
</gene>
<evidence type="ECO:0000313" key="5">
    <source>
        <dbReference type="Proteomes" id="UP000070299"/>
    </source>
</evidence>
<protein>
    <recommendedName>
        <fullName evidence="6">Heme biosynthesis operon protein HemX</fullName>
    </recommendedName>
</protein>
<evidence type="ECO:0008006" key="6">
    <source>
        <dbReference type="Google" id="ProtNLM"/>
    </source>
</evidence>
<dbReference type="Pfam" id="PF04375">
    <property type="entry name" value="HemX"/>
    <property type="match status" value="1"/>
</dbReference>
<comment type="caution">
    <text evidence="4">The sequence shown here is derived from an EMBL/GenBank/DDBJ whole genome shotgun (WGS) entry which is preliminary data.</text>
</comment>
<dbReference type="PANTHER" id="PTHR38043:SF1">
    <property type="entry name" value="PROTEIN HEMX"/>
    <property type="match status" value="1"/>
</dbReference>
<feature type="compositionally biased region" description="Basic and acidic residues" evidence="2">
    <location>
        <begin position="1"/>
        <end position="18"/>
    </location>
</feature>
<feature type="compositionally biased region" description="Polar residues" evidence="2">
    <location>
        <begin position="37"/>
        <end position="49"/>
    </location>
</feature>
<keyword evidence="3" id="KW-0812">Transmembrane</keyword>
<evidence type="ECO:0000256" key="3">
    <source>
        <dbReference type="SAM" id="Phobius"/>
    </source>
</evidence>
<accession>A0A148KKJ8</accession>
<feature type="coiled-coil region" evidence="1">
    <location>
        <begin position="135"/>
        <end position="162"/>
    </location>
</feature>
<keyword evidence="1" id="KW-0175">Coiled coil</keyword>
<dbReference type="AlphaFoldDB" id="A0A148KKJ8"/>
<reference evidence="5" key="1">
    <citation type="submission" date="2016-02" db="EMBL/GenBank/DDBJ databases">
        <authorList>
            <person name="Schultz-Johansen M."/>
            <person name="Glaring M.A."/>
            <person name="Bech P.K."/>
            <person name="Stougaard P."/>
        </authorList>
    </citation>
    <scope>NUCLEOTIDE SEQUENCE [LARGE SCALE GENOMIC DNA]</scope>
    <source>
        <strain evidence="5">S66</strain>
    </source>
</reference>
<keyword evidence="5" id="KW-1185">Reference proteome</keyword>
<dbReference type="InterPro" id="IPR007470">
    <property type="entry name" value="HemX"/>
</dbReference>
<dbReference type="RefSeq" id="WP_068382258.1">
    <property type="nucleotide sequence ID" value="NZ_LSNE01000020.1"/>
</dbReference>
<evidence type="ECO:0000256" key="1">
    <source>
        <dbReference type="SAM" id="Coils"/>
    </source>
</evidence>
<feature type="region of interest" description="Disordered" evidence="2">
    <location>
        <begin position="1"/>
        <end position="51"/>
    </location>
</feature>
<sequence length="416" mass="47124">MADNHDKLKQSDQQKLAELEEQLSKNVADHSAAAKTSAPTDSKQSSSAPFSKREEYISQRAAPKAKTGFLWFVTLFNFLLVMTLAAAGYWAWMQWQNQKQQQLQQQQEFISTQQTSFNQQRAALTQSLDSNQLIKDEWQSQNQALQNTLTALLADVEQNRQQVALNQAKLADIAERRPTDWLLAEADYLLKMAGRKLWLEHDVKTAMLMLQATDTRLQELDDPSLLPVREKLAMDMQSLQQINPVSSSTVALNINALMQQVDALPLAFFKRPEDEETAANLSNNVDDWQSNLMANIESVLKDFFSIKKISSEVKPFMSEQQQWLAKEQLKFTLLSAQIAILKDNTELFQAALGNAQNMVVENFDGQKVAVVQFSESLASLRNTDVERVYPEQFSASAPLQDLMKHRLDGRTTNGNH</sequence>
<evidence type="ECO:0000313" key="4">
    <source>
        <dbReference type="EMBL" id="KXI26799.1"/>
    </source>
</evidence>